<dbReference type="Gene3D" id="1.10.443.10">
    <property type="entry name" value="Intergrase catalytic core"/>
    <property type="match status" value="1"/>
</dbReference>
<proteinExistence type="inferred from homology"/>
<dbReference type="PANTHER" id="PTHR30629:SF2">
    <property type="entry name" value="PROPHAGE INTEGRASE INTS-RELATED"/>
    <property type="match status" value="1"/>
</dbReference>
<dbReference type="Gene3D" id="3.30.160.390">
    <property type="entry name" value="Integrase, DNA-binding domain"/>
    <property type="match status" value="1"/>
</dbReference>
<dbReference type="InterPro" id="IPR010998">
    <property type="entry name" value="Integrase_recombinase_N"/>
</dbReference>
<dbReference type="InterPro" id="IPR013762">
    <property type="entry name" value="Integrase-like_cat_sf"/>
</dbReference>
<evidence type="ECO:0000313" key="7">
    <source>
        <dbReference type="Proteomes" id="UP000188388"/>
    </source>
</evidence>
<dbReference type="GO" id="GO:0006310">
    <property type="term" value="P:DNA recombination"/>
    <property type="evidence" value="ECO:0007669"/>
    <property type="project" value="UniProtKB-KW"/>
</dbReference>
<dbReference type="PANTHER" id="PTHR30629">
    <property type="entry name" value="PROPHAGE INTEGRASE"/>
    <property type="match status" value="1"/>
</dbReference>
<evidence type="ECO:0000256" key="3">
    <source>
        <dbReference type="ARBA" id="ARBA00023125"/>
    </source>
</evidence>
<dbReference type="Proteomes" id="UP000188388">
    <property type="component" value="Unassembled WGS sequence"/>
</dbReference>
<evidence type="ECO:0000256" key="2">
    <source>
        <dbReference type="ARBA" id="ARBA00022908"/>
    </source>
</evidence>
<dbReference type="GO" id="GO:0003677">
    <property type="term" value="F:DNA binding"/>
    <property type="evidence" value="ECO:0007669"/>
    <property type="project" value="UniProtKB-KW"/>
</dbReference>
<reference evidence="7" key="1">
    <citation type="submission" date="2017-01" db="EMBL/GenBank/DDBJ databases">
        <authorList>
            <person name="Brunel B."/>
        </authorList>
    </citation>
    <scope>NUCLEOTIDE SEQUENCE [LARGE SCALE GENOMIC DNA]</scope>
</reference>
<keyword evidence="2" id="KW-0229">DNA integration</keyword>
<feature type="domain" description="Tyr recombinase" evidence="5">
    <location>
        <begin position="211"/>
        <end position="409"/>
    </location>
</feature>
<dbReference type="STRING" id="1631249.BQ8794_100054"/>
<dbReference type="Pfam" id="PF00589">
    <property type="entry name" value="Phage_integrase"/>
    <property type="match status" value="1"/>
</dbReference>
<dbReference type="InterPro" id="IPR002104">
    <property type="entry name" value="Integrase_catalytic"/>
</dbReference>
<dbReference type="InterPro" id="IPR050808">
    <property type="entry name" value="Phage_Integrase"/>
</dbReference>
<dbReference type="AlphaFoldDB" id="A0A1R3V455"/>
<comment type="similarity">
    <text evidence="1">Belongs to the 'phage' integrase family.</text>
</comment>
<dbReference type="Pfam" id="PF13356">
    <property type="entry name" value="Arm-DNA-bind_3"/>
    <property type="match status" value="1"/>
</dbReference>
<keyword evidence="4" id="KW-0233">DNA recombination</keyword>
<sequence>MAREVLTDRRLKALKPAEAGKRYEIMDAIVPGLGIRVTDKGQQTFMLQARFPGSSNPTRRAIGEYGVVTLEEARETARAWHKLIGRGIDPKEEEQRQRAQEKQKRANTLSFVAEDFIAEKLSGERKGNEVASNIRTEFLPAWGPTTPITDISDLDILALIKAKKRTAPAQARNLLGIAKRFFAWVVDQRTYGLSSSPAEHLRPSKIIGEKPTADRVLKDDELFALWRAADRIGYPCGPAYKLLLLSALRLNEVADASWTEFDTGNLIWTIPASRMKGREGKARAHAVPLTDDIIALLAALPRFTGKDSGKHLFSTTQGVKPVWMSDKVKKRIDARMLRTLRALARRRGDDTVSLPGWTNHDIRRTVRSNLSRLRITEEAREALLAHVRPGIKGTYDLHDYFDEKKEALELWAARLAGIVKPQASNVVKLRRAGQ</sequence>
<dbReference type="EMBL" id="FTPD01000002">
    <property type="protein sequence ID" value="SIT53163.1"/>
    <property type="molecule type" value="Genomic_DNA"/>
</dbReference>
<gene>
    <name evidence="6" type="ORF">BQ8794_100054</name>
</gene>
<dbReference type="InterPro" id="IPR038488">
    <property type="entry name" value="Integrase_DNA-bd_sf"/>
</dbReference>
<organism evidence="6 7">
    <name type="scientific">Mesorhizobium prunaredense</name>
    <dbReference type="NCBI Taxonomy" id="1631249"/>
    <lineage>
        <taxon>Bacteria</taxon>
        <taxon>Pseudomonadati</taxon>
        <taxon>Pseudomonadota</taxon>
        <taxon>Alphaproteobacteria</taxon>
        <taxon>Hyphomicrobiales</taxon>
        <taxon>Phyllobacteriaceae</taxon>
        <taxon>Mesorhizobium</taxon>
    </lineage>
</organism>
<dbReference type="SUPFAM" id="SSF56349">
    <property type="entry name" value="DNA breaking-rejoining enzymes"/>
    <property type="match status" value="1"/>
</dbReference>
<dbReference type="GO" id="GO:0015074">
    <property type="term" value="P:DNA integration"/>
    <property type="evidence" value="ECO:0007669"/>
    <property type="project" value="UniProtKB-KW"/>
</dbReference>
<protein>
    <submittedName>
        <fullName evidence="6">Phage integrase family protein</fullName>
    </submittedName>
</protein>
<accession>A0A1R3V455</accession>
<dbReference type="PROSITE" id="PS51898">
    <property type="entry name" value="TYR_RECOMBINASE"/>
    <property type="match status" value="1"/>
</dbReference>
<dbReference type="InterPro" id="IPR025166">
    <property type="entry name" value="Integrase_DNA_bind_dom"/>
</dbReference>
<name>A0A1R3V455_9HYPH</name>
<dbReference type="InterPro" id="IPR011010">
    <property type="entry name" value="DNA_brk_join_enz"/>
</dbReference>
<evidence type="ECO:0000256" key="4">
    <source>
        <dbReference type="ARBA" id="ARBA00023172"/>
    </source>
</evidence>
<keyword evidence="3" id="KW-0238">DNA-binding</keyword>
<dbReference type="Gene3D" id="1.10.150.130">
    <property type="match status" value="1"/>
</dbReference>
<evidence type="ECO:0000256" key="1">
    <source>
        <dbReference type="ARBA" id="ARBA00008857"/>
    </source>
</evidence>
<evidence type="ECO:0000313" key="6">
    <source>
        <dbReference type="EMBL" id="SIT53163.1"/>
    </source>
</evidence>
<dbReference type="RefSeq" id="WP_077372642.1">
    <property type="nucleotide sequence ID" value="NZ_FTPD01000002.1"/>
</dbReference>
<evidence type="ECO:0000259" key="5">
    <source>
        <dbReference type="PROSITE" id="PS51898"/>
    </source>
</evidence>
<keyword evidence="7" id="KW-1185">Reference proteome</keyword>